<dbReference type="EMBL" id="JANUBF010000028">
    <property type="protein sequence ID" value="MCS4037883.1"/>
    <property type="molecule type" value="Genomic_DNA"/>
</dbReference>
<dbReference type="AlphaFoldDB" id="A0A9X2UNQ3"/>
<dbReference type="RefSeq" id="WP_112903233.1">
    <property type="nucleotide sequence ID" value="NZ_CP030716.1"/>
</dbReference>
<dbReference type="InterPro" id="IPR029060">
    <property type="entry name" value="PIN-like_dom_sf"/>
</dbReference>
<dbReference type="CDD" id="cd09854">
    <property type="entry name" value="PIN_VapC-like"/>
    <property type="match status" value="1"/>
</dbReference>
<name>A0A9X2UNQ3_9BACT</name>
<comment type="caution">
    <text evidence="2">The sequence shown here is derived from an EMBL/GenBank/DDBJ whole genome shotgun (WGS) entry which is preliminary data.</text>
</comment>
<feature type="domain" description="PIN" evidence="1">
    <location>
        <begin position="3"/>
        <end position="113"/>
    </location>
</feature>
<dbReference type="Pfam" id="PF13470">
    <property type="entry name" value="PIN_3"/>
    <property type="match status" value="1"/>
</dbReference>
<gene>
    <name evidence="2" type="ORF">GGQ01_002972</name>
</gene>
<evidence type="ECO:0000259" key="1">
    <source>
        <dbReference type="Pfam" id="PF13470"/>
    </source>
</evidence>
<protein>
    <submittedName>
        <fullName evidence="2">Nucleic acid-binding protein</fullName>
    </submittedName>
</protein>
<accession>A0A9X2UNQ3</accession>
<dbReference type="Proteomes" id="UP001155040">
    <property type="component" value="Unassembled WGS sequence"/>
</dbReference>
<evidence type="ECO:0000313" key="3">
    <source>
        <dbReference type="Proteomes" id="UP001155040"/>
    </source>
</evidence>
<dbReference type="Gene3D" id="3.40.50.1010">
    <property type="entry name" value="5'-nuclease"/>
    <property type="match status" value="1"/>
</dbReference>
<organism evidence="2 3">
    <name type="scientific">Salinibacter ruber</name>
    <dbReference type="NCBI Taxonomy" id="146919"/>
    <lineage>
        <taxon>Bacteria</taxon>
        <taxon>Pseudomonadati</taxon>
        <taxon>Rhodothermota</taxon>
        <taxon>Rhodothermia</taxon>
        <taxon>Rhodothermales</taxon>
        <taxon>Salinibacteraceae</taxon>
        <taxon>Salinibacter</taxon>
    </lineage>
</organism>
<sequence>MTVFFDTNVLLDVLLDRTHAEDGLFLLDQSRHGEVAGAVTPTVLTNTYYVGRRTAGSGVPGDFIESALSFLDVASVSHAGAVRAVKRYEDFEDGIIGEAAAEYGADVICTRNEEDFGSARPQVLTPSELTELLKV</sequence>
<reference evidence="2" key="1">
    <citation type="submission" date="2022-08" db="EMBL/GenBank/DDBJ databases">
        <title>Genomic Encyclopedia of Type Strains, Phase V (KMG-V): Genome sequencing to study the core and pangenomes of soil and plant-associated prokaryotes.</title>
        <authorList>
            <person name="Whitman W."/>
        </authorList>
    </citation>
    <scope>NUCLEOTIDE SEQUENCE</scope>
    <source>
        <strain evidence="2">SP3012</strain>
    </source>
</reference>
<evidence type="ECO:0000313" key="2">
    <source>
        <dbReference type="EMBL" id="MCS4037883.1"/>
    </source>
</evidence>
<proteinExistence type="predicted"/>
<dbReference type="InterPro" id="IPR002716">
    <property type="entry name" value="PIN_dom"/>
</dbReference>
<dbReference type="SUPFAM" id="SSF88723">
    <property type="entry name" value="PIN domain-like"/>
    <property type="match status" value="1"/>
</dbReference>